<dbReference type="NCBIfam" id="TIGR03350">
    <property type="entry name" value="type_VI_ompA"/>
    <property type="match status" value="1"/>
</dbReference>
<evidence type="ECO:0000256" key="1">
    <source>
        <dbReference type="PROSITE-ProRule" id="PRU00473"/>
    </source>
</evidence>
<dbReference type="InterPro" id="IPR017733">
    <property type="entry name" value="OmpA-like_dom_proteobacteria"/>
</dbReference>
<reference evidence="5 6" key="1">
    <citation type="submission" date="2018-06" db="EMBL/GenBank/DDBJ databases">
        <title>Azoarcus communis strain SWub3 genome.</title>
        <authorList>
            <person name="Zorraquino Salvo V."/>
            <person name="Toubiana D."/>
            <person name="Blumwald E."/>
        </authorList>
    </citation>
    <scope>NUCLEOTIDE SEQUENCE [LARGE SCALE GENOMIC DNA]</scope>
    <source>
        <strain evidence="5 6">SWub3</strain>
    </source>
</reference>
<name>A0A323UR07_9RHOO</name>
<dbReference type="GO" id="GO:0016020">
    <property type="term" value="C:membrane"/>
    <property type="evidence" value="ECO:0007669"/>
    <property type="project" value="UniProtKB-UniRule"/>
</dbReference>
<dbReference type="SUPFAM" id="SSF103088">
    <property type="entry name" value="OmpA-like"/>
    <property type="match status" value="1"/>
</dbReference>
<dbReference type="InterPro" id="IPR036737">
    <property type="entry name" value="OmpA-like_sf"/>
</dbReference>
<keyword evidence="1 3" id="KW-0472">Membrane</keyword>
<dbReference type="CDD" id="cd07185">
    <property type="entry name" value="OmpA_C-like"/>
    <property type="match status" value="1"/>
</dbReference>
<dbReference type="NCBIfam" id="NF038228">
    <property type="entry name" value="IcmH_DotU_IVB"/>
    <property type="match status" value="1"/>
</dbReference>
<feature type="domain" description="OmpA-like" evidence="4">
    <location>
        <begin position="313"/>
        <end position="433"/>
    </location>
</feature>
<dbReference type="NCBIfam" id="NF005444">
    <property type="entry name" value="PRK07033.1"/>
    <property type="match status" value="1"/>
</dbReference>
<dbReference type="AlphaFoldDB" id="A0A323UR07"/>
<protein>
    <submittedName>
        <fullName evidence="5">Type VI secretion system protein TssL</fullName>
    </submittedName>
</protein>
<dbReference type="Pfam" id="PF00691">
    <property type="entry name" value="OmpA"/>
    <property type="match status" value="1"/>
</dbReference>
<accession>A0A323UR07</accession>
<organism evidence="5 6">
    <name type="scientific">Parazoarcus communis SWub3 = DSM 12120</name>
    <dbReference type="NCBI Taxonomy" id="1121029"/>
    <lineage>
        <taxon>Bacteria</taxon>
        <taxon>Pseudomonadati</taxon>
        <taxon>Pseudomonadota</taxon>
        <taxon>Betaproteobacteria</taxon>
        <taxon>Rhodocyclales</taxon>
        <taxon>Zoogloeaceae</taxon>
        <taxon>Parazoarcus</taxon>
    </lineage>
</organism>
<sequence>MLGDQTMSAELGGARQGAASGLDYLLEGDAKEILRNESGALSGNEAQLVALPSCSDNPLVRAAARLLNLIPNLRATIALDEPERLHRSLVSEVRFFEQQALAENVPRDEIVGARYCLCTALDETAAQTPWGSRGTWARHSLLVTFHSETWGGEKYYQLLGRLAQSPDRHRHLIELLYYCIALGFEGRFHIVENGHAQLEMLKRRVATLINSARNGYEQRLSPHWRGEETAREVWRMIPPWVVAAVCALLAFVCYIGFSFVLAPKSDAVFSRLVTLELPALDVAKEMPRAVPPRLRRFLENEIRAGLLEVRDLADRSTVTLMGDGLFDTGSAEPRPRYLEVLDRIARALDEVDGVVVASGYTDSVPMRSARFPSNWHLSEARASSVARMLTARMLRPDRVKSEGRGEAEPISSNDTAEGRARNRRVEITILLSGEAISRQLNSGVRAVVEEGRQ</sequence>
<keyword evidence="3" id="KW-1133">Transmembrane helix</keyword>
<dbReference type="NCBIfam" id="TIGR03349">
    <property type="entry name" value="IV_VI_DotU"/>
    <property type="match status" value="1"/>
</dbReference>
<dbReference type="Pfam" id="PF09850">
    <property type="entry name" value="DotU"/>
    <property type="match status" value="1"/>
</dbReference>
<evidence type="ECO:0000259" key="4">
    <source>
        <dbReference type="PROSITE" id="PS51123"/>
    </source>
</evidence>
<keyword evidence="6" id="KW-1185">Reference proteome</keyword>
<dbReference type="InterPro" id="IPR038522">
    <property type="entry name" value="T4/T6SS_DotU_sf"/>
</dbReference>
<proteinExistence type="predicted"/>
<dbReference type="PANTHER" id="PTHR38033:SF1">
    <property type="entry name" value="DOTU FAMILY TYPE IV_VI SECRETION SYSTEM PROTEIN"/>
    <property type="match status" value="1"/>
</dbReference>
<evidence type="ECO:0000256" key="3">
    <source>
        <dbReference type="SAM" id="Phobius"/>
    </source>
</evidence>
<dbReference type="EMBL" id="QKOE01000018">
    <property type="protein sequence ID" value="PZA15065.1"/>
    <property type="molecule type" value="Genomic_DNA"/>
</dbReference>
<dbReference type="InterPro" id="IPR017732">
    <property type="entry name" value="T4/T6SS_DotU"/>
</dbReference>
<evidence type="ECO:0000313" key="5">
    <source>
        <dbReference type="EMBL" id="PZA15065.1"/>
    </source>
</evidence>
<keyword evidence="3" id="KW-0812">Transmembrane</keyword>
<evidence type="ECO:0000256" key="2">
    <source>
        <dbReference type="SAM" id="MobiDB-lite"/>
    </source>
</evidence>
<dbReference type="PROSITE" id="PS51123">
    <property type="entry name" value="OMPA_2"/>
    <property type="match status" value="1"/>
</dbReference>
<gene>
    <name evidence="5" type="ORF">DNK49_18890</name>
</gene>
<dbReference type="OrthoDB" id="345640at2"/>
<feature type="region of interest" description="Disordered" evidence="2">
    <location>
        <begin position="396"/>
        <end position="419"/>
    </location>
</feature>
<dbReference type="PANTHER" id="PTHR38033">
    <property type="entry name" value="MEMBRANE PROTEIN-RELATED"/>
    <property type="match status" value="1"/>
</dbReference>
<dbReference type="Proteomes" id="UP000248259">
    <property type="component" value="Unassembled WGS sequence"/>
</dbReference>
<evidence type="ECO:0000313" key="6">
    <source>
        <dbReference type="Proteomes" id="UP000248259"/>
    </source>
</evidence>
<dbReference type="InterPro" id="IPR006665">
    <property type="entry name" value="OmpA-like"/>
</dbReference>
<dbReference type="Gene3D" id="3.30.1330.60">
    <property type="entry name" value="OmpA-like domain"/>
    <property type="match status" value="1"/>
</dbReference>
<comment type="caution">
    <text evidence="5">The sequence shown here is derived from an EMBL/GenBank/DDBJ whole genome shotgun (WGS) entry which is preliminary data.</text>
</comment>
<feature type="transmembrane region" description="Helical" evidence="3">
    <location>
        <begin position="240"/>
        <end position="262"/>
    </location>
</feature>
<dbReference type="Gene3D" id="1.25.40.590">
    <property type="entry name" value="Type IV / VI secretion system, DotU"/>
    <property type="match status" value="1"/>
</dbReference>
<feature type="compositionally biased region" description="Basic and acidic residues" evidence="2">
    <location>
        <begin position="396"/>
        <end position="407"/>
    </location>
</feature>